<gene>
    <name evidence="3" type="ORF">MEDL_15324</name>
</gene>
<organism evidence="3 4">
    <name type="scientific">Mytilus edulis</name>
    <name type="common">Blue mussel</name>
    <dbReference type="NCBI Taxonomy" id="6550"/>
    <lineage>
        <taxon>Eukaryota</taxon>
        <taxon>Metazoa</taxon>
        <taxon>Spiralia</taxon>
        <taxon>Lophotrochozoa</taxon>
        <taxon>Mollusca</taxon>
        <taxon>Bivalvia</taxon>
        <taxon>Autobranchia</taxon>
        <taxon>Pteriomorphia</taxon>
        <taxon>Mytilida</taxon>
        <taxon>Mytiloidea</taxon>
        <taxon>Mytilidae</taxon>
        <taxon>Mytilinae</taxon>
        <taxon>Mytilus</taxon>
    </lineage>
</organism>
<feature type="compositionally biased region" description="Basic and acidic residues" evidence="1">
    <location>
        <begin position="829"/>
        <end position="980"/>
    </location>
</feature>
<dbReference type="OrthoDB" id="6147437at2759"/>
<reference evidence="3" key="1">
    <citation type="submission" date="2021-03" db="EMBL/GenBank/DDBJ databases">
        <authorList>
            <person name="Bekaert M."/>
        </authorList>
    </citation>
    <scope>NUCLEOTIDE SEQUENCE</scope>
</reference>
<accession>A0A8S3R6E5</accession>
<dbReference type="AlphaFoldDB" id="A0A8S3R6E5"/>
<evidence type="ECO:0000259" key="2">
    <source>
        <dbReference type="PROSITE" id="PS50024"/>
    </source>
</evidence>
<name>A0A8S3R6E5_MYTED</name>
<dbReference type="InterPro" id="IPR041249">
    <property type="entry name" value="HEPN_DZIP3"/>
</dbReference>
<evidence type="ECO:0000256" key="1">
    <source>
        <dbReference type="SAM" id="MobiDB-lite"/>
    </source>
</evidence>
<feature type="region of interest" description="Disordered" evidence="1">
    <location>
        <begin position="829"/>
        <end position="1032"/>
    </location>
</feature>
<proteinExistence type="predicted"/>
<keyword evidence="4" id="KW-1185">Reference proteome</keyword>
<dbReference type="InterPro" id="IPR000082">
    <property type="entry name" value="SEA_dom"/>
</dbReference>
<feature type="compositionally biased region" description="Basic and acidic residues" evidence="1">
    <location>
        <begin position="989"/>
        <end position="1032"/>
    </location>
</feature>
<evidence type="ECO:0000313" key="4">
    <source>
        <dbReference type="Proteomes" id="UP000683360"/>
    </source>
</evidence>
<dbReference type="Proteomes" id="UP000683360">
    <property type="component" value="Unassembled WGS sequence"/>
</dbReference>
<dbReference type="Pfam" id="PF18738">
    <property type="entry name" value="HEPN_DZIP3"/>
    <property type="match status" value="1"/>
</dbReference>
<dbReference type="EMBL" id="CAJPWZ010000754">
    <property type="protein sequence ID" value="CAG2200693.1"/>
    <property type="molecule type" value="Genomic_DNA"/>
</dbReference>
<feature type="domain" description="SEA" evidence="2">
    <location>
        <begin position="457"/>
        <end position="568"/>
    </location>
</feature>
<sequence>MTGRGSRMSPKERYLRSVYLNYQVCTDVVRHYFDGLHPPTSLVQYLLDQRTKFEKEEKKIPNYQWIQLYPEDLKDYKEFTDRISTIFTCLFDTVDGDQKVKVVNLSRLESGEVLATLEITSQYNPDDRIIQSALEEPVNSGNVDQSLETSTDEFTFAKQGGNIDFRIGSTQSVEVEEFRYLTLDCATAICKLTSEKHNDDKMLEEAISIPTSEGRLGKTLKTTCTHNGFSFKEVIVFEAEINVKEKFSKTLENSNSNDFKAFANRVQPIIKGLYNSETGEQDVEIIKCRQGSSDTVLVLYHLISHGNNDEEGLRAVTERKIRTGSLSLSYGITDDGFSFPETNKCMFEVTLRLAEKYSDSKELANPKSDAFKSLKEKVQPEILRLYDSVCGSQEIDILRYKIESSGAVHSIIFKLTSSGCSDESTLKEPVEKQIQTGLLGSSLKICATDLHFQKLTETVFYQVTLNVEKTFTDELKKKHSADYLAFSKFVQTVLRTQYEKVPGKQEFNVVECQQGPSGTNSTVVIIDVISKGCTNNVYMQLCQPVKTLLLLGNWSSKPVSSGCFDLSLLITLLRRDSNVKPPKNGYDVLPSKGDISDGAQIATIKHYRNELAHARDAKRDEHEFDSLWSNLENAVRILGKDDKFMKAVDDASTMKLDSSTEEALIRMVQQDRQILQLEEDVTELYQKLKSLPNKQKINLPVHKRKNMNSTTFTENLVTHLNQLDLSKQQELVCTKDIHNEDIALAGSCYMGTIDTCQMVDKRERPLDIHQTSQQQERTTIRHTTGENDHQTYNSRERPLDIQQERTTIRHTTVDHQTYNSRERPLDIQQERTTIRHTTGEKRPLDIQQENDHQTYNRRERPLDIQQIRRERPLYIQQRERPLDIQQERTTIRHTTGENDHQTYNRRERPSDIQQERTTIRHTTGEKRPLDIQQERTTIRHTTGEKRPSDIQQERTTIRHTTGENDHQTYNRRERPSDIQQERTTTLDIQQERTTIRHTTGENDHQTYNRRERPSDIQQERTTIRHTTGENDH</sequence>
<evidence type="ECO:0000313" key="3">
    <source>
        <dbReference type="EMBL" id="CAG2200693.1"/>
    </source>
</evidence>
<protein>
    <recommendedName>
        <fullName evidence="2">SEA domain-containing protein</fullName>
    </recommendedName>
</protein>
<dbReference type="PROSITE" id="PS50024">
    <property type="entry name" value="SEA"/>
    <property type="match status" value="1"/>
</dbReference>
<comment type="caution">
    <text evidence="3">The sequence shown here is derived from an EMBL/GenBank/DDBJ whole genome shotgun (WGS) entry which is preliminary data.</text>
</comment>